<reference evidence="1 2" key="1">
    <citation type="submission" date="2021-06" db="EMBL/GenBank/DDBJ databases">
        <authorList>
            <person name="Palmer J.M."/>
        </authorList>
    </citation>
    <scope>NUCLEOTIDE SEQUENCE [LARGE SCALE GENOMIC DNA]</scope>
    <source>
        <strain evidence="1 2">XC_2019</strain>
        <tissue evidence="1">Muscle</tissue>
    </source>
</reference>
<dbReference type="EMBL" id="JAHRIN010079805">
    <property type="protein sequence ID" value="MEQ2219550.1"/>
    <property type="molecule type" value="Genomic_DNA"/>
</dbReference>
<protein>
    <submittedName>
        <fullName evidence="1">Uncharacterized protein</fullName>
    </submittedName>
</protein>
<evidence type="ECO:0000313" key="2">
    <source>
        <dbReference type="Proteomes" id="UP001434883"/>
    </source>
</evidence>
<evidence type="ECO:0000313" key="1">
    <source>
        <dbReference type="EMBL" id="MEQ2219550.1"/>
    </source>
</evidence>
<comment type="caution">
    <text evidence="1">The sequence shown here is derived from an EMBL/GenBank/DDBJ whole genome shotgun (WGS) entry which is preliminary data.</text>
</comment>
<gene>
    <name evidence="1" type="ORF">XENOCAPTIV_019676</name>
</gene>
<keyword evidence="2" id="KW-1185">Reference proteome</keyword>
<accession>A0ABV0SG96</accession>
<dbReference type="Proteomes" id="UP001434883">
    <property type="component" value="Unassembled WGS sequence"/>
</dbReference>
<proteinExistence type="predicted"/>
<name>A0ABV0SG96_9TELE</name>
<sequence length="125" mass="13915">MVRVSLGSGCSNEWKSMQCPGKYRKTVRVYVCVSGSHLKPLATILELLSVSFNLLPLATFCQIKRAHAFTSCAHTHIHTPVHTHARTRLHALYSPTGSPTLQKPSSPVKVLQLLYWFKLEPSECG</sequence>
<organism evidence="1 2">
    <name type="scientific">Xenoophorus captivus</name>
    <dbReference type="NCBI Taxonomy" id="1517983"/>
    <lineage>
        <taxon>Eukaryota</taxon>
        <taxon>Metazoa</taxon>
        <taxon>Chordata</taxon>
        <taxon>Craniata</taxon>
        <taxon>Vertebrata</taxon>
        <taxon>Euteleostomi</taxon>
        <taxon>Actinopterygii</taxon>
        <taxon>Neopterygii</taxon>
        <taxon>Teleostei</taxon>
        <taxon>Neoteleostei</taxon>
        <taxon>Acanthomorphata</taxon>
        <taxon>Ovalentaria</taxon>
        <taxon>Atherinomorphae</taxon>
        <taxon>Cyprinodontiformes</taxon>
        <taxon>Goodeidae</taxon>
        <taxon>Xenoophorus</taxon>
    </lineage>
</organism>